<dbReference type="InterPro" id="IPR036879">
    <property type="entry name" value="TF_MADSbox_sf"/>
</dbReference>
<feature type="domain" description="MADS-box" evidence="7">
    <location>
        <begin position="206"/>
        <end position="266"/>
    </location>
</feature>
<keyword evidence="5" id="KW-0539">Nucleus</keyword>
<name>A0A0F9YQW6_9MICR</name>
<dbReference type="GO" id="GO:0003677">
    <property type="term" value="F:DNA binding"/>
    <property type="evidence" value="ECO:0007669"/>
    <property type="project" value="UniProtKB-KW"/>
</dbReference>
<proteinExistence type="predicted"/>
<evidence type="ECO:0000313" key="9">
    <source>
        <dbReference type="Proteomes" id="UP000034350"/>
    </source>
</evidence>
<dbReference type="PRINTS" id="PR00404">
    <property type="entry name" value="MADSDOMAIN"/>
</dbReference>
<dbReference type="SUPFAM" id="SSF55455">
    <property type="entry name" value="SRF-like"/>
    <property type="match status" value="1"/>
</dbReference>
<dbReference type="GO" id="GO:0045944">
    <property type="term" value="P:positive regulation of transcription by RNA polymerase II"/>
    <property type="evidence" value="ECO:0007669"/>
    <property type="project" value="UniProtKB-ARBA"/>
</dbReference>
<dbReference type="PANTHER" id="PTHR48019">
    <property type="entry name" value="SERUM RESPONSE FACTOR HOMOLOG"/>
    <property type="match status" value="1"/>
</dbReference>
<gene>
    <name evidence="8" type="ORF">AAJ76_3900028823</name>
</gene>
<dbReference type="OrthoDB" id="2284405at2759"/>
<comment type="subcellular location">
    <subcellularLocation>
        <location evidence="1">Nucleus</location>
    </subcellularLocation>
</comment>
<evidence type="ECO:0000256" key="5">
    <source>
        <dbReference type="ARBA" id="ARBA00023242"/>
    </source>
</evidence>
<dbReference type="EMBL" id="JPQZ01000039">
    <property type="protein sequence ID" value="KKO74922.1"/>
    <property type="molecule type" value="Genomic_DNA"/>
</dbReference>
<evidence type="ECO:0000256" key="3">
    <source>
        <dbReference type="ARBA" id="ARBA00023125"/>
    </source>
</evidence>
<evidence type="ECO:0000256" key="2">
    <source>
        <dbReference type="ARBA" id="ARBA00023015"/>
    </source>
</evidence>
<evidence type="ECO:0000256" key="4">
    <source>
        <dbReference type="ARBA" id="ARBA00023163"/>
    </source>
</evidence>
<dbReference type="CDD" id="cd00120">
    <property type="entry name" value="MADS"/>
    <property type="match status" value="1"/>
</dbReference>
<keyword evidence="4" id="KW-0804">Transcription</keyword>
<dbReference type="PROSITE" id="PS50066">
    <property type="entry name" value="MADS_BOX_2"/>
    <property type="match status" value="1"/>
</dbReference>
<dbReference type="InterPro" id="IPR050142">
    <property type="entry name" value="MADS-box/MEF2_TF"/>
</dbReference>
<evidence type="ECO:0000256" key="6">
    <source>
        <dbReference type="SAM" id="MobiDB-lite"/>
    </source>
</evidence>
<dbReference type="VEuPathDB" id="MicrosporidiaDB:NCER_102270"/>
<dbReference type="RefSeq" id="XP_024330664.1">
    <property type="nucleotide sequence ID" value="XM_024475433.1"/>
</dbReference>
<dbReference type="GO" id="GO:0046983">
    <property type="term" value="F:protein dimerization activity"/>
    <property type="evidence" value="ECO:0007669"/>
    <property type="project" value="InterPro"/>
</dbReference>
<comment type="caution">
    <text evidence="8">The sequence shown here is derived from an EMBL/GenBank/DDBJ whole genome shotgun (WGS) entry which is preliminary data.</text>
</comment>
<organism evidence="8 9">
    <name type="scientific">Vairimorpha ceranae</name>
    <dbReference type="NCBI Taxonomy" id="40302"/>
    <lineage>
        <taxon>Eukaryota</taxon>
        <taxon>Fungi</taxon>
        <taxon>Fungi incertae sedis</taxon>
        <taxon>Microsporidia</taxon>
        <taxon>Nosematidae</taxon>
        <taxon>Vairimorpha</taxon>
    </lineage>
</organism>
<dbReference type="VEuPathDB" id="MicrosporidiaDB:AAJ76_3900028823"/>
<dbReference type="PROSITE" id="PS00350">
    <property type="entry name" value="MADS_BOX_1"/>
    <property type="match status" value="1"/>
</dbReference>
<keyword evidence="3" id="KW-0238">DNA-binding</keyword>
<keyword evidence="2" id="KW-0805">Transcription regulation</keyword>
<dbReference type="Proteomes" id="UP000034350">
    <property type="component" value="Unassembled WGS sequence"/>
</dbReference>
<dbReference type="Pfam" id="PF00319">
    <property type="entry name" value="SRF-TF"/>
    <property type="match status" value="1"/>
</dbReference>
<dbReference type="AlphaFoldDB" id="A0A0F9YQW6"/>
<dbReference type="InterPro" id="IPR002100">
    <property type="entry name" value="TF_MADSbox"/>
</dbReference>
<sequence length="297" mass="34904">MKHYDNEHTSSEEESSEENVNYKAPPRSKEPLDYSKNVFYTKQYDDQLIANTKKDQIEKNRMLNIANRAQMYQNESLPDYDYEHFNEDQRYEQHVVGEFINGVYTDSRYVKNEKYTQFRSEPPVQNINNWGYYGGQNYIPEDIINQPINKFETFPNTKRQRNIPPLGLNITNNQFPPYNENYLPRDIQNTFPSAEPPFSPTQQTRTKRSKINLEYISGKNKRNVTFSKRKKGIMKKAFELSTLTGSDVLLLVASESGHVYTYATPRLKPLLPKNRKFIEECLSKADNSIRFDTDSEQ</sequence>
<dbReference type="GO" id="GO:0005634">
    <property type="term" value="C:nucleus"/>
    <property type="evidence" value="ECO:0007669"/>
    <property type="project" value="UniProtKB-SubCell"/>
</dbReference>
<dbReference type="SMART" id="SM00432">
    <property type="entry name" value="MADS"/>
    <property type="match status" value="1"/>
</dbReference>
<protein>
    <submittedName>
        <fullName evidence="8">Mads domain-containing protein</fullName>
    </submittedName>
</protein>
<dbReference type="Gene3D" id="3.40.1810.10">
    <property type="entry name" value="Transcription factor, MADS-box"/>
    <property type="match status" value="1"/>
</dbReference>
<dbReference type="GeneID" id="36320376"/>
<feature type="compositionally biased region" description="Basic and acidic residues" evidence="6">
    <location>
        <begin position="1"/>
        <end position="11"/>
    </location>
</feature>
<reference evidence="8 9" key="1">
    <citation type="journal article" date="2015" name="Environ. Microbiol.">
        <title>Genome analyses suggest the presence of polyploidy and recent human-driven expansions in eight global populations of the honeybee pathogen Nosema ceranae.</title>
        <authorList>
            <person name="Pelin A."/>
            <person name="Selman M."/>
            <person name="Aris-Brosou S."/>
            <person name="Farinelli L."/>
            <person name="Corradi N."/>
        </authorList>
    </citation>
    <scope>NUCLEOTIDE SEQUENCE [LARGE SCALE GENOMIC DNA]</scope>
    <source>
        <strain evidence="8 9">PA08 1199</strain>
    </source>
</reference>
<evidence type="ECO:0000256" key="1">
    <source>
        <dbReference type="ARBA" id="ARBA00004123"/>
    </source>
</evidence>
<feature type="region of interest" description="Disordered" evidence="6">
    <location>
        <begin position="1"/>
        <end position="33"/>
    </location>
</feature>
<dbReference type="FunFam" id="3.40.1810.10:FF:000002">
    <property type="entry name" value="Serum response factor b"/>
    <property type="match status" value="1"/>
</dbReference>
<keyword evidence="9" id="KW-1185">Reference proteome</keyword>
<evidence type="ECO:0000313" key="8">
    <source>
        <dbReference type="EMBL" id="KKO74922.1"/>
    </source>
</evidence>
<accession>A0A0F9YQW6</accession>
<evidence type="ECO:0000259" key="7">
    <source>
        <dbReference type="PROSITE" id="PS50066"/>
    </source>
</evidence>
<dbReference type="VEuPathDB" id="MicrosporidiaDB:G9O61_00g020160"/>